<dbReference type="Gramene" id="mRNA:HanXRQr2_Chr10g0460631">
    <property type="protein sequence ID" value="mRNA:HanXRQr2_Chr10g0460631"/>
    <property type="gene ID" value="HanXRQr2_Chr10g0460631"/>
</dbReference>
<dbReference type="Proteomes" id="UP000215914">
    <property type="component" value="Chromosome 10"/>
</dbReference>
<keyword evidence="3" id="KW-1185">Reference proteome</keyword>
<reference evidence="1" key="3">
    <citation type="submission" date="2020-06" db="EMBL/GenBank/DDBJ databases">
        <title>Helianthus annuus Genome sequencing and assembly Release 2.</title>
        <authorList>
            <person name="Gouzy J."/>
            <person name="Langlade N."/>
            <person name="Munos S."/>
        </authorList>
    </citation>
    <scope>NUCLEOTIDE SEQUENCE</scope>
    <source>
        <tissue evidence="1">Leaves</tissue>
    </source>
</reference>
<reference evidence="1 3" key="1">
    <citation type="journal article" date="2017" name="Nature">
        <title>The sunflower genome provides insights into oil metabolism, flowering and Asterid evolution.</title>
        <authorList>
            <person name="Badouin H."/>
            <person name="Gouzy J."/>
            <person name="Grassa C.J."/>
            <person name="Murat F."/>
            <person name="Staton S.E."/>
            <person name="Cottret L."/>
            <person name="Lelandais-Briere C."/>
            <person name="Owens G.L."/>
            <person name="Carrere S."/>
            <person name="Mayjonade B."/>
            <person name="Legrand L."/>
            <person name="Gill N."/>
            <person name="Kane N.C."/>
            <person name="Bowers J.E."/>
            <person name="Hubner S."/>
            <person name="Bellec A."/>
            <person name="Berard A."/>
            <person name="Berges H."/>
            <person name="Blanchet N."/>
            <person name="Boniface M.C."/>
            <person name="Brunel D."/>
            <person name="Catrice O."/>
            <person name="Chaidir N."/>
            <person name="Claudel C."/>
            <person name="Donnadieu C."/>
            <person name="Faraut T."/>
            <person name="Fievet G."/>
            <person name="Helmstetter N."/>
            <person name="King M."/>
            <person name="Knapp S.J."/>
            <person name="Lai Z."/>
            <person name="Le Paslier M.C."/>
            <person name="Lippi Y."/>
            <person name="Lorenzon L."/>
            <person name="Mandel J.R."/>
            <person name="Marage G."/>
            <person name="Marchand G."/>
            <person name="Marquand E."/>
            <person name="Bret-Mestries E."/>
            <person name="Morien E."/>
            <person name="Nambeesan S."/>
            <person name="Nguyen T."/>
            <person name="Pegot-Espagnet P."/>
            <person name="Pouilly N."/>
            <person name="Raftis F."/>
            <person name="Sallet E."/>
            <person name="Schiex T."/>
            <person name="Thomas J."/>
            <person name="Vandecasteele C."/>
            <person name="Vares D."/>
            <person name="Vear F."/>
            <person name="Vautrin S."/>
            <person name="Crespi M."/>
            <person name="Mangin B."/>
            <person name="Burke J.M."/>
            <person name="Salse J."/>
            <person name="Munos S."/>
            <person name="Vincourt P."/>
            <person name="Rieseberg L.H."/>
            <person name="Langlade N.B."/>
        </authorList>
    </citation>
    <scope>NUCLEOTIDE SEQUENCE [LARGE SCALE GENOMIC DNA]</scope>
    <source>
        <strain evidence="3">cv. SF193</strain>
        <tissue evidence="1">Leaves</tissue>
    </source>
</reference>
<dbReference type="EMBL" id="CM007899">
    <property type="protein sequence ID" value="OTG12910.1"/>
    <property type="molecule type" value="Genomic_DNA"/>
</dbReference>
<gene>
    <name evidence="2" type="ORF">HannXRQ_Chr10g0314821</name>
    <name evidence="1" type="ORF">HanXRQr2_Chr10g0460631</name>
</gene>
<dbReference type="InParanoid" id="A0A251TP92"/>
<accession>A0A251TP92</accession>
<evidence type="ECO:0000313" key="1">
    <source>
        <dbReference type="EMBL" id="KAF5788135.1"/>
    </source>
</evidence>
<dbReference type="EMBL" id="MNCJ02000325">
    <property type="protein sequence ID" value="KAF5788135.1"/>
    <property type="molecule type" value="Genomic_DNA"/>
</dbReference>
<protein>
    <submittedName>
        <fullName evidence="2">Uncharacterized protein</fullName>
    </submittedName>
</protein>
<dbReference type="AlphaFoldDB" id="A0A251TP92"/>
<proteinExistence type="predicted"/>
<evidence type="ECO:0000313" key="2">
    <source>
        <dbReference type="EMBL" id="OTG12910.1"/>
    </source>
</evidence>
<sequence>MFTKGVHGREDFEADFKSKINMSPPLLHFTLLHSIASPPHFSGRRRFNPSLSYTQSFDTCDNKKR</sequence>
<name>A0A251TP92_HELAN</name>
<reference evidence="2" key="2">
    <citation type="submission" date="2017-02" db="EMBL/GenBank/DDBJ databases">
        <title>Sunflower complete genome.</title>
        <authorList>
            <person name="Langlade N."/>
            <person name="Munos S."/>
        </authorList>
    </citation>
    <scope>NUCLEOTIDE SEQUENCE [LARGE SCALE GENOMIC DNA]</scope>
    <source>
        <tissue evidence="2">Leaves</tissue>
    </source>
</reference>
<organism evidence="2 3">
    <name type="scientific">Helianthus annuus</name>
    <name type="common">Common sunflower</name>
    <dbReference type="NCBI Taxonomy" id="4232"/>
    <lineage>
        <taxon>Eukaryota</taxon>
        <taxon>Viridiplantae</taxon>
        <taxon>Streptophyta</taxon>
        <taxon>Embryophyta</taxon>
        <taxon>Tracheophyta</taxon>
        <taxon>Spermatophyta</taxon>
        <taxon>Magnoliopsida</taxon>
        <taxon>eudicotyledons</taxon>
        <taxon>Gunneridae</taxon>
        <taxon>Pentapetalae</taxon>
        <taxon>asterids</taxon>
        <taxon>campanulids</taxon>
        <taxon>Asterales</taxon>
        <taxon>Asteraceae</taxon>
        <taxon>Asteroideae</taxon>
        <taxon>Heliantheae alliance</taxon>
        <taxon>Heliantheae</taxon>
        <taxon>Helianthus</taxon>
    </lineage>
</organism>
<evidence type="ECO:0000313" key="3">
    <source>
        <dbReference type="Proteomes" id="UP000215914"/>
    </source>
</evidence>